<dbReference type="RefSeq" id="WP_123201679.1">
    <property type="nucleotide sequence ID" value="NZ_RJMB01000012.1"/>
</dbReference>
<dbReference type="Gene3D" id="3.30.1330.230">
    <property type="match status" value="1"/>
</dbReference>
<protein>
    <recommendedName>
        <fullName evidence="2">YcaO domain-containing protein</fullName>
    </recommendedName>
</protein>
<dbReference type="NCBIfam" id="TIGR03604">
    <property type="entry name" value="TOMM_cyclo_SagD"/>
    <property type="match status" value="1"/>
</dbReference>
<dbReference type="Gene3D" id="3.30.160.660">
    <property type="match status" value="1"/>
</dbReference>
<organism evidence="3 4">
    <name type="scientific">Halostreptopolyspora alba</name>
    <dbReference type="NCBI Taxonomy" id="2487137"/>
    <lineage>
        <taxon>Bacteria</taxon>
        <taxon>Bacillati</taxon>
        <taxon>Actinomycetota</taxon>
        <taxon>Actinomycetes</taxon>
        <taxon>Streptosporangiales</taxon>
        <taxon>Nocardiopsidaceae</taxon>
        <taxon>Halostreptopolyspora</taxon>
    </lineage>
</organism>
<name>A0A3N0E8L3_9ACTN</name>
<dbReference type="Pfam" id="PF02624">
    <property type="entry name" value="YcaO"/>
    <property type="match status" value="1"/>
</dbReference>
<keyword evidence="4" id="KW-1185">Reference proteome</keyword>
<dbReference type="InterPro" id="IPR003776">
    <property type="entry name" value="YcaO-like_dom"/>
</dbReference>
<dbReference type="PANTHER" id="PTHR37809">
    <property type="entry name" value="RIBOSOMAL PROTEIN S12 METHYLTHIOTRANSFERASE ACCESSORY FACTOR YCAO"/>
    <property type="match status" value="1"/>
</dbReference>
<feature type="region of interest" description="Disordered" evidence="1">
    <location>
        <begin position="303"/>
        <end position="329"/>
    </location>
</feature>
<evidence type="ECO:0000259" key="2">
    <source>
        <dbReference type="PROSITE" id="PS51664"/>
    </source>
</evidence>
<comment type="caution">
    <text evidence="3">The sequence shown here is derived from an EMBL/GenBank/DDBJ whole genome shotgun (WGS) entry which is preliminary data.</text>
</comment>
<dbReference type="NCBIfam" id="TIGR03882">
    <property type="entry name" value="cyclo_dehyd_2"/>
    <property type="match status" value="1"/>
</dbReference>
<feature type="domain" description="YcaO" evidence="2">
    <location>
        <begin position="272"/>
        <end position="662"/>
    </location>
</feature>
<sequence>MTSEPTPRVLVAGRGLVATAVLETLAAAGESADSRETPQDLDVGGYRAIVWAADHEGDDVERVRWRAAAHRVGAVWLPVLVESGGANVGPASVAARAGCDGCAALRRGAAEHGPERERVRERWGSRATQAPSPLITGVTAATVAHTVAAELARTEAERASGASERLVEWSRVRLTDLATTRHRLLPSPWCRYCGGRSPDTAGEAFLRPADQRKSSPHSLRTRRLTPRRDELLETYVDRETGVLRKMEKVVSGVFPSMAAPLALTSVTERGYGRALDYRSCTVTAVTEALERLGGMFPGGRATTVRGSRRELGDDAIDPRRLGSHPAAHHNRPGFPYPRYDDDLRLDWVWATSLTFGRPILVPETYAYYFTSGYEGGGNGFVYEVSNGCALGASLEEAALHGLLELAERDAFLLTWYARLAAPALALDSATDPLLPLMVERLERATGRRLRVFDTTTEHGVPSVWAMAVHPDDDLRTPKALCAAGADLDPQRAIAEALVELASMVPWQNETYPRRLADAQRMLVDPYEVRTMGDHAILYSHPEAFERFSFLPDSGDSWAIADRFQGRPHTAGENLREDLDTMVGRYADHGQEVIVVDQTTPEHRAGGFSCAKVIVPGLLPMTFGHEMRRVDGLSRLLEVPRLLGHRATALDPGEINPHPHPFS</sequence>
<proteinExistence type="predicted"/>
<reference evidence="3 4" key="1">
    <citation type="submission" date="2018-11" db="EMBL/GenBank/DDBJ databases">
        <title>The genome draft of YIM 96095.</title>
        <authorList>
            <person name="Tang S.-K."/>
            <person name="Chunyu W.-X."/>
            <person name="Feng Y.-Z."/>
        </authorList>
    </citation>
    <scope>NUCLEOTIDE SEQUENCE [LARGE SCALE GENOMIC DNA]</scope>
    <source>
        <strain evidence="3 4">YIM 96095</strain>
    </source>
</reference>
<evidence type="ECO:0000256" key="1">
    <source>
        <dbReference type="SAM" id="MobiDB-lite"/>
    </source>
</evidence>
<dbReference type="Proteomes" id="UP000269198">
    <property type="component" value="Unassembled WGS sequence"/>
</dbReference>
<feature type="compositionally biased region" description="Basic and acidic residues" evidence="1">
    <location>
        <begin position="307"/>
        <end position="320"/>
    </location>
</feature>
<dbReference type="InterPro" id="IPR022291">
    <property type="entry name" value="Bacteriocin_synth_cyclodeHase"/>
</dbReference>
<evidence type="ECO:0000313" key="4">
    <source>
        <dbReference type="Proteomes" id="UP000269198"/>
    </source>
</evidence>
<dbReference type="OrthoDB" id="2379922at2"/>
<dbReference type="PANTHER" id="PTHR37809:SF1">
    <property type="entry name" value="RIBOSOMAL PROTEIN S12 METHYLTHIOTRANSFERASE ACCESSORY FACTOR YCAO"/>
    <property type="match status" value="1"/>
</dbReference>
<dbReference type="EMBL" id="RJMB01000012">
    <property type="protein sequence ID" value="RNL84186.1"/>
    <property type="molecule type" value="Genomic_DNA"/>
</dbReference>
<dbReference type="Gene3D" id="3.40.50.720">
    <property type="entry name" value="NAD(P)-binding Rossmann-like Domain"/>
    <property type="match status" value="1"/>
</dbReference>
<accession>A0A3N0E8L3</accession>
<dbReference type="PROSITE" id="PS51664">
    <property type="entry name" value="YCAO"/>
    <property type="match status" value="1"/>
</dbReference>
<dbReference type="Gene3D" id="3.30.40.250">
    <property type="match status" value="1"/>
</dbReference>
<gene>
    <name evidence="3" type="ORF">EFW17_13235</name>
</gene>
<evidence type="ECO:0000313" key="3">
    <source>
        <dbReference type="EMBL" id="RNL84186.1"/>
    </source>
</evidence>
<dbReference type="AlphaFoldDB" id="A0A3N0E8L3"/>
<dbReference type="InterPro" id="IPR027624">
    <property type="entry name" value="TOMM_cyclo_SagD"/>
</dbReference>